<name>A0A5M9J4P3_MONFR</name>
<organism evidence="2 3">
    <name type="scientific">Monilinia fructicola</name>
    <name type="common">Brown rot fungus</name>
    <name type="synonym">Ciboria fructicola</name>
    <dbReference type="NCBI Taxonomy" id="38448"/>
    <lineage>
        <taxon>Eukaryota</taxon>
        <taxon>Fungi</taxon>
        <taxon>Dikarya</taxon>
        <taxon>Ascomycota</taxon>
        <taxon>Pezizomycotina</taxon>
        <taxon>Leotiomycetes</taxon>
        <taxon>Helotiales</taxon>
        <taxon>Sclerotiniaceae</taxon>
        <taxon>Monilinia</taxon>
    </lineage>
</organism>
<dbReference type="AlphaFoldDB" id="A0A5M9J4P3"/>
<accession>A0A5M9J4P3</accession>
<feature type="region of interest" description="Disordered" evidence="1">
    <location>
        <begin position="1"/>
        <end position="25"/>
    </location>
</feature>
<evidence type="ECO:0000313" key="3">
    <source>
        <dbReference type="Proteomes" id="UP000322873"/>
    </source>
</evidence>
<feature type="compositionally biased region" description="Basic and acidic residues" evidence="1">
    <location>
        <begin position="153"/>
        <end position="163"/>
    </location>
</feature>
<evidence type="ECO:0000256" key="1">
    <source>
        <dbReference type="SAM" id="MobiDB-lite"/>
    </source>
</evidence>
<feature type="compositionally biased region" description="Low complexity" evidence="1">
    <location>
        <begin position="104"/>
        <end position="122"/>
    </location>
</feature>
<sequence>MSNQDNSSRRSSAQNRTDKWATDMKNMGYNVTEYGRSCRLEEEEEWENDLRYESYQNGGGTGSREVFNNMNAHQRPRPQVPRFEDENTSYTGEQNPQTTYDTEAGGSSASSYLASSDASTAANTGGESATGVQDPYTHGSAYGNQLQGAGTGRSRDGYLRGREGGTVGVDDGKK</sequence>
<comment type="caution">
    <text evidence="2">The sequence shown here is derived from an EMBL/GenBank/DDBJ whole genome shotgun (WGS) entry which is preliminary data.</text>
</comment>
<dbReference type="EMBL" id="VICG01000015">
    <property type="protein sequence ID" value="KAA8564218.1"/>
    <property type="molecule type" value="Genomic_DNA"/>
</dbReference>
<protein>
    <submittedName>
        <fullName evidence="2">Uncharacterized protein</fullName>
    </submittedName>
</protein>
<feature type="region of interest" description="Disordered" evidence="1">
    <location>
        <begin position="51"/>
        <end position="174"/>
    </location>
</feature>
<feature type="compositionally biased region" description="Polar residues" evidence="1">
    <location>
        <begin position="88"/>
        <end position="101"/>
    </location>
</feature>
<evidence type="ECO:0000313" key="2">
    <source>
        <dbReference type="EMBL" id="KAA8564218.1"/>
    </source>
</evidence>
<keyword evidence="3" id="KW-1185">Reference proteome</keyword>
<gene>
    <name evidence="2" type="ORF">EYC84_011164</name>
</gene>
<reference evidence="2 3" key="1">
    <citation type="submission" date="2019-06" db="EMBL/GenBank/DDBJ databases">
        <title>Genome Sequence of the Brown Rot Fungal Pathogen Monilinia fructicola.</title>
        <authorList>
            <person name="De Miccolis Angelini R.M."/>
            <person name="Landi L."/>
            <person name="Abate D."/>
            <person name="Pollastro S."/>
            <person name="Romanazzi G."/>
            <person name="Faretra F."/>
        </authorList>
    </citation>
    <scope>NUCLEOTIDE SEQUENCE [LARGE SCALE GENOMIC DNA]</scope>
    <source>
        <strain evidence="2 3">Mfrc123</strain>
    </source>
</reference>
<feature type="compositionally biased region" description="Polar residues" evidence="1">
    <location>
        <begin position="1"/>
        <end position="15"/>
    </location>
</feature>
<proteinExistence type="predicted"/>
<dbReference type="Proteomes" id="UP000322873">
    <property type="component" value="Unassembled WGS sequence"/>
</dbReference>